<organism evidence="2 3">
    <name type="scientific">Dyella tabacisoli</name>
    <dbReference type="NCBI Taxonomy" id="2282381"/>
    <lineage>
        <taxon>Bacteria</taxon>
        <taxon>Pseudomonadati</taxon>
        <taxon>Pseudomonadota</taxon>
        <taxon>Gammaproteobacteria</taxon>
        <taxon>Lysobacterales</taxon>
        <taxon>Rhodanobacteraceae</taxon>
        <taxon>Dyella</taxon>
    </lineage>
</organism>
<dbReference type="Pfam" id="PF04264">
    <property type="entry name" value="YceI"/>
    <property type="match status" value="1"/>
</dbReference>
<dbReference type="AlphaFoldDB" id="A0A369UJR5"/>
<dbReference type="EMBL" id="QQAH01000013">
    <property type="protein sequence ID" value="RDD81002.1"/>
    <property type="molecule type" value="Genomic_DNA"/>
</dbReference>
<accession>A0A369UJR5</accession>
<reference evidence="2 3" key="1">
    <citation type="submission" date="2018-07" db="EMBL/GenBank/DDBJ databases">
        <title>Dyella tabacisoli L4-6T, whole genome shotgun sequence.</title>
        <authorList>
            <person name="Zhou X.-K."/>
            <person name="Li W.-J."/>
            <person name="Duan Y.-Q."/>
        </authorList>
    </citation>
    <scope>NUCLEOTIDE SEQUENCE [LARGE SCALE GENOMIC DNA]</scope>
    <source>
        <strain evidence="2 3">L4-6</strain>
    </source>
</reference>
<gene>
    <name evidence="2" type="ORF">DVJ77_14995</name>
</gene>
<dbReference type="SMART" id="SM00867">
    <property type="entry name" value="YceI"/>
    <property type="match status" value="1"/>
</dbReference>
<dbReference type="Proteomes" id="UP000253782">
    <property type="component" value="Unassembled WGS sequence"/>
</dbReference>
<comment type="caution">
    <text evidence="2">The sequence shown here is derived from an EMBL/GenBank/DDBJ whole genome shotgun (WGS) entry which is preliminary data.</text>
</comment>
<dbReference type="OrthoDB" id="5966233at2"/>
<dbReference type="SUPFAM" id="SSF101874">
    <property type="entry name" value="YceI-like"/>
    <property type="match status" value="1"/>
</dbReference>
<evidence type="ECO:0000313" key="2">
    <source>
        <dbReference type="EMBL" id="RDD81002.1"/>
    </source>
</evidence>
<dbReference type="PANTHER" id="PTHR34406:SF1">
    <property type="entry name" value="PROTEIN YCEI"/>
    <property type="match status" value="1"/>
</dbReference>
<evidence type="ECO:0000259" key="1">
    <source>
        <dbReference type="SMART" id="SM00867"/>
    </source>
</evidence>
<dbReference type="Gene3D" id="2.40.128.110">
    <property type="entry name" value="Lipid/polyisoprenoid-binding, YceI-like"/>
    <property type="match status" value="1"/>
</dbReference>
<evidence type="ECO:0000313" key="3">
    <source>
        <dbReference type="Proteomes" id="UP000253782"/>
    </source>
</evidence>
<dbReference type="InterPro" id="IPR036761">
    <property type="entry name" value="TTHA0802/YceI-like_sf"/>
</dbReference>
<sequence>MCLLPALLLHPARAHAIDYRIATERSHAEFGIRLLWLRKITGRFEQIDGDITLSPHHDTATVDARIEVNSIRMDSERFRRWVLAPEFFDAEQYTTIHFISAPVPIAALEQGGALDGWLTLRGVTRPTRFELLPAHCSSSSPQNCLIELHGSIQRGDFGMTGYRTALSDRVELGLVIALDEAR</sequence>
<dbReference type="InterPro" id="IPR007372">
    <property type="entry name" value="Lipid/polyisoprenoid-bd_YceI"/>
</dbReference>
<keyword evidence="3" id="KW-1185">Reference proteome</keyword>
<protein>
    <recommendedName>
        <fullName evidence="1">Lipid/polyisoprenoid-binding YceI-like domain-containing protein</fullName>
    </recommendedName>
</protein>
<dbReference type="PANTHER" id="PTHR34406">
    <property type="entry name" value="PROTEIN YCEI"/>
    <property type="match status" value="1"/>
</dbReference>
<feature type="domain" description="Lipid/polyisoprenoid-binding YceI-like" evidence="1">
    <location>
        <begin position="18"/>
        <end position="179"/>
    </location>
</feature>
<proteinExistence type="predicted"/>
<name>A0A369UJR5_9GAMM</name>